<reference evidence="1" key="1">
    <citation type="journal article" date="2014" name="Int. J. Syst. Evol. Microbiol.">
        <title>Complete genome sequence of Corynebacterium casei LMG S-19264T (=DSM 44701T), isolated from a smear-ripened cheese.</title>
        <authorList>
            <consortium name="US DOE Joint Genome Institute (JGI-PGF)"/>
            <person name="Walter F."/>
            <person name="Albersmeier A."/>
            <person name="Kalinowski J."/>
            <person name="Ruckert C."/>
        </authorList>
    </citation>
    <scope>NUCLEOTIDE SEQUENCE</scope>
    <source>
        <strain evidence="1">CGMCC 1.15493</strain>
    </source>
</reference>
<dbReference type="AlphaFoldDB" id="A0A916Y2Y9"/>
<comment type="caution">
    <text evidence="1">The sequence shown here is derived from an EMBL/GenBank/DDBJ whole genome shotgun (WGS) entry which is preliminary data.</text>
</comment>
<reference evidence="1" key="2">
    <citation type="submission" date="2020-09" db="EMBL/GenBank/DDBJ databases">
        <authorList>
            <person name="Sun Q."/>
            <person name="Zhou Y."/>
        </authorList>
    </citation>
    <scope>NUCLEOTIDE SEQUENCE</scope>
    <source>
        <strain evidence="1">CGMCC 1.15493</strain>
    </source>
</reference>
<gene>
    <name evidence="1" type="ORF">GCM10011335_34640</name>
</gene>
<dbReference type="EMBL" id="BMJJ01000009">
    <property type="protein sequence ID" value="GGD28528.1"/>
    <property type="molecule type" value="Genomic_DNA"/>
</dbReference>
<dbReference type="Proteomes" id="UP000613160">
    <property type="component" value="Unassembled WGS sequence"/>
</dbReference>
<organism evidence="1 2">
    <name type="scientific">Aureimonas glaciei</name>
    <dbReference type="NCBI Taxonomy" id="1776957"/>
    <lineage>
        <taxon>Bacteria</taxon>
        <taxon>Pseudomonadati</taxon>
        <taxon>Pseudomonadota</taxon>
        <taxon>Alphaproteobacteria</taxon>
        <taxon>Hyphomicrobiales</taxon>
        <taxon>Aurantimonadaceae</taxon>
        <taxon>Aureimonas</taxon>
    </lineage>
</organism>
<evidence type="ECO:0000313" key="2">
    <source>
        <dbReference type="Proteomes" id="UP000613160"/>
    </source>
</evidence>
<evidence type="ECO:0000313" key="1">
    <source>
        <dbReference type="EMBL" id="GGD28528.1"/>
    </source>
</evidence>
<sequence>MQEEVAEGLVYHGRSVPVLRERLKWREREHLRVDLAAIRWSSNTGDVPQREMFLKDRQVAMASSIWAQCLSNTTRGQDLPAPERRVQKRLRTNPELPLACRKI</sequence>
<name>A0A916Y2Y9_9HYPH</name>
<proteinExistence type="predicted"/>
<protein>
    <submittedName>
        <fullName evidence="1">Uncharacterized protein</fullName>
    </submittedName>
</protein>
<accession>A0A916Y2Y9</accession>
<keyword evidence="2" id="KW-1185">Reference proteome</keyword>